<keyword evidence="7" id="KW-0238">DNA-binding</keyword>
<dbReference type="SMART" id="SM00433">
    <property type="entry name" value="TOP2c"/>
    <property type="match status" value="1"/>
</dbReference>
<dbReference type="PANTHER" id="PTHR45866">
    <property type="entry name" value="DNA GYRASE/TOPOISOMERASE SUBUNIT B"/>
    <property type="match status" value="1"/>
</dbReference>
<dbReference type="SUPFAM" id="SSF55874">
    <property type="entry name" value="ATPase domain of HSP90 chaperone/DNA topoisomerase II/histidine kinase"/>
    <property type="match status" value="1"/>
</dbReference>
<evidence type="ECO:0000256" key="8">
    <source>
        <dbReference type="ARBA" id="ARBA00023235"/>
    </source>
</evidence>
<feature type="domain" description="DNA topoisomerase type IIA subunit B" evidence="9">
    <location>
        <begin position="224"/>
        <end position="384"/>
    </location>
</feature>
<reference evidence="10 11" key="1">
    <citation type="submission" date="2020-08" db="EMBL/GenBank/DDBJ databases">
        <title>Sequencing the genomes of 1000 actinobacteria strains.</title>
        <authorList>
            <person name="Klenk H.-P."/>
        </authorList>
    </citation>
    <scope>NUCLEOTIDE SEQUENCE [LARGE SCALE GENOMIC DNA]</scope>
    <source>
        <strain evidence="10 11">DSM 44786</strain>
    </source>
</reference>
<dbReference type="GO" id="GO:0006265">
    <property type="term" value="P:DNA topological change"/>
    <property type="evidence" value="ECO:0007669"/>
    <property type="project" value="InterPro"/>
</dbReference>
<dbReference type="InterPro" id="IPR000565">
    <property type="entry name" value="Topo_IIA_B"/>
</dbReference>
<dbReference type="EMBL" id="JACHJR010000001">
    <property type="protein sequence ID" value="MBB4950197.1"/>
    <property type="molecule type" value="Genomic_DNA"/>
</dbReference>
<sequence length="387" mass="41497">MSDGTNVYDASRIQVLEGLDAVRKRPGMYIGSTGERGLHELVFGLVNLAVNEVLAGHGSRVGITLTRDGGVCVADDGRGIPVEDAGAGGGSTLEARLTRLSAGTRFGGRRDVVLCLSYGEPCVANALSRRMTAEVHRGGVRWVQEYERGVAVTPLVNAGAATGSGTALTFWPDADIFETVEPSFEKLAERFRELALLNRELEISVTDQRSLGKARAERFQYPGGVRDFVAHLDAEEAPGAPQHVITIEQEDPRMAGAMEVAFRWRDSGEERVRSYANSWLTHGGSHELGFCDGVVAAVTAYARGRQLLTATDPDLGTERIGEGLTAVVSVKLDDPAFEGSTRDVLGNSAARTCVGEAVREHFGRWLAEHPEQAAVVVGRIIASSRRG</sequence>
<dbReference type="InterPro" id="IPR036890">
    <property type="entry name" value="HATPase_C_sf"/>
</dbReference>
<dbReference type="GO" id="GO:0003677">
    <property type="term" value="F:DNA binding"/>
    <property type="evidence" value="ECO:0007669"/>
    <property type="project" value="UniProtKB-KW"/>
</dbReference>
<dbReference type="InterPro" id="IPR013506">
    <property type="entry name" value="Topo_IIA_bsu_dom2"/>
</dbReference>
<dbReference type="InterPro" id="IPR020568">
    <property type="entry name" value="Ribosomal_Su5_D2-typ_SF"/>
</dbReference>
<evidence type="ECO:0000313" key="11">
    <source>
        <dbReference type="Proteomes" id="UP000573327"/>
    </source>
</evidence>
<dbReference type="AlphaFoldDB" id="A0A7W7SHK3"/>
<proteinExistence type="inferred from homology"/>
<evidence type="ECO:0000256" key="1">
    <source>
        <dbReference type="ARBA" id="ARBA00000185"/>
    </source>
</evidence>
<dbReference type="PANTHER" id="PTHR45866:SF1">
    <property type="entry name" value="DNA GYRASE SUBUNIT B, MITOCHONDRIAL"/>
    <property type="match status" value="1"/>
</dbReference>
<organism evidence="10 11">
    <name type="scientific">Kitasatospora gansuensis</name>
    <dbReference type="NCBI Taxonomy" id="258050"/>
    <lineage>
        <taxon>Bacteria</taxon>
        <taxon>Bacillati</taxon>
        <taxon>Actinomycetota</taxon>
        <taxon>Actinomycetes</taxon>
        <taxon>Kitasatosporales</taxon>
        <taxon>Streptomycetaceae</taxon>
        <taxon>Kitasatospora</taxon>
    </lineage>
</organism>
<dbReference type="Pfam" id="PF00204">
    <property type="entry name" value="DNA_gyraseB"/>
    <property type="match status" value="1"/>
</dbReference>
<comment type="caution">
    <text evidence="10">The sequence shown here is derived from an EMBL/GenBank/DDBJ whole genome shotgun (WGS) entry which is preliminary data.</text>
</comment>
<keyword evidence="8 10" id="KW-0413">Isomerase</keyword>
<comment type="catalytic activity">
    <reaction evidence="1">
        <text>ATP-dependent breakage, passage and rejoining of double-stranded DNA.</text>
        <dbReference type="EC" id="5.6.2.2"/>
    </reaction>
</comment>
<dbReference type="GO" id="GO:0005524">
    <property type="term" value="F:ATP binding"/>
    <property type="evidence" value="ECO:0007669"/>
    <property type="project" value="UniProtKB-KW"/>
</dbReference>
<accession>A0A7W7SHK3</accession>
<evidence type="ECO:0000256" key="7">
    <source>
        <dbReference type="ARBA" id="ARBA00023125"/>
    </source>
</evidence>
<dbReference type="InterPro" id="IPR001241">
    <property type="entry name" value="Topo_IIA"/>
</dbReference>
<evidence type="ECO:0000256" key="6">
    <source>
        <dbReference type="ARBA" id="ARBA00023029"/>
    </source>
</evidence>
<protein>
    <recommendedName>
        <fullName evidence="3">DNA topoisomerase (ATP-hydrolyzing)</fullName>
        <ecNumber evidence="3">5.6.2.2</ecNumber>
    </recommendedName>
</protein>
<keyword evidence="4" id="KW-0547">Nucleotide-binding</keyword>
<dbReference type="EC" id="5.6.2.2" evidence="3"/>
<dbReference type="SUPFAM" id="SSF54211">
    <property type="entry name" value="Ribosomal protein S5 domain 2-like"/>
    <property type="match status" value="1"/>
</dbReference>
<evidence type="ECO:0000256" key="3">
    <source>
        <dbReference type="ARBA" id="ARBA00012895"/>
    </source>
</evidence>
<evidence type="ECO:0000256" key="2">
    <source>
        <dbReference type="ARBA" id="ARBA00010708"/>
    </source>
</evidence>
<evidence type="ECO:0000256" key="5">
    <source>
        <dbReference type="ARBA" id="ARBA00022840"/>
    </source>
</evidence>
<evidence type="ECO:0000259" key="9">
    <source>
        <dbReference type="Pfam" id="PF00204"/>
    </source>
</evidence>
<evidence type="ECO:0000313" key="10">
    <source>
        <dbReference type="EMBL" id="MBB4950197.1"/>
    </source>
</evidence>
<dbReference type="RefSeq" id="WP_184921174.1">
    <property type="nucleotide sequence ID" value="NZ_JACHJR010000001.1"/>
</dbReference>
<name>A0A7W7SHK3_9ACTN</name>
<keyword evidence="6" id="KW-0799">Topoisomerase</keyword>
<dbReference type="Gene3D" id="3.30.230.10">
    <property type="match status" value="1"/>
</dbReference>
<gene>
    <name evidence="10" type="ORF">F4556_005732</name>
</gene>
<dbReference type="GO" id="GO:0003918">
    <property type="term" value="F:DNA topoisomerase type II (double strand cut, ATP-hydrolyzing) activity"/>
    <property type="evidence" value="ECO:0007669"/>
    <property type="project" value="UniProtKB-EC"/>
</dbReference>
<keyword evidence="5" id="KW-0067">ATP-binding</keyword>
<dbReference type="Proteomes" id="UP000573327">
    <property type="component" value="Unassembled WGS sequence"/>
</dbReference>
<keyword evidence="11" id="KW-1185">Reference proteome</keyword>
<comment type="similarity">
    <text evidence="2">Belongs to the type II topoisomerase GyrB family.</text>
</comment>
<evidence type="ECO:0000256" key="4">
    <source>
        <dbReference type="ARBA" id="ARBA00022741"/>
    </source>
</evidence>
<dbReference type="Gene3D" id="3.30.565.10">
    <property type="entry name" value="Histidine kinase-like ATPase, C-terminal domain"/>
    <property type="match status" value="1"/>
</dbReference>
<dbReference type="InterPro" id="IPR014721">
    <property type="entry name" value="Ribsml_uS5_D2-typ_fold_subgr"/>
</dbReference>
<dbReference type="PRINTS" id="PR01159">
    <property type="entry name" value="DNAGYRASEB"/>
</dbReference>